<dbReference type="InterPro" id="IPR036567">
    <property type="entry name" value="RHF-like"/>
</dbReference>
<dbReference type="InterPro" id="IPR003489">
    <property type="entry name" value="RHF/RaiA"/>
</dbReference>
<feature type="region of interest" description="Disordered" evidence="1">
    <location>
        <begin position="97"/>
        <end position="118"/>
    </location>
</feature>
<protein>
    <submittedName>
        <fullName evidence="2">HPF/RaiA family ribosome-associated protein</fullName>
    </submittedName>
</protein>
<proteinExistence type="predicted"/>
<keyword evidence="3" id="KW-1185">Reference proteome</keyword>
<dbReference type="RefSeq" id="WP_323260440.1">
    <property type="nucleotide sequence ID" value="NZ_JAYGIE010000016.1"/>
</dbReference>
<sequence length="118" mass="13042">MQIQIRTGHNIEGHEALATHFSGVVEESLSRFSDRITQVEVHLSDENSDKKGGIDDMRCMIEVRLKGHQPIAVTHQATTLSQAVDGAADKLTRAIEHTLGRQSHQASHRTDPPLSRSI</sequence>
<evidence type="ECO:0000313" key="3">
    <source>
        <dbReference type="Proteomes" id="UP001301388"/>
    </source>
</evidence>
<dbReference type="SUPFAM" id="SSF69754">
    <property type="entry name" value="Ribosome binding protein Y (YfiA homologue)"/>
    <property type="match status" value="1"/>
</dbReference>
<dbReference type="Gene3D" id="3.30.160.100">
    <property type="entry name" value="Ribosome hibernation promotion factor-like"/>
    <property type="match status" value="1"/>
</dbReference>
<evidence type="ECO:0000313" key="2">
    <source>
        <dbReference type="EMBL" id="MEA5477074.1"/>
    </source>
</evidence>
<accession>A0ABU5TFN3</accession>
<evidence type="ECO:0000256" key="1">
    <source>
        <dbReference type="SAM" id="MobiDB-lite"/>
    </source>
</evidence>
<dbReference type="Pfam" id="PF02482">
    <property type="entry name" value="Ribosomal_S30AE"/>
    <property type="match status" value="1"/>
</dbReference>
<organism evidence="2 3">
    <name type="scientific">Pseudanabaena galeata UHCC 0370</name>
    <dbReference type="NCBI Taxonomy" id="3110310"/>
    <lineage>
        <taxon>Bacteria</taxon>
        <taxon>Bacillati</taxon>
        <taxon>Cyanobacteriota</taxon>
        <taxon>Cyanophyceae</taxon>
        <taxon>Pseudanabaenales</taxon>
        <taxon>Pseudanabaenaceae</taxon>
        <taxon>Pseudanabaena</taxon>
    </lineage>
</organism>
<dbReference type="Proteomes" id="UP001301388">
    <property type="component" value="Unassembled WGS sequence"/>
</dbReference>
<reference evidence="2 3" key="1">
    <citation type="submission" date="2023-12" db="EMBL/GenBank/DDBJ databases">
        <title>Baltic Sea Cyanobacteria.</title>
        <authorList>
            <person name="Delbaje E."/>
            <person name="Fewer D.P."/>
            <person name="Shishido T.K."/>
        </authorList>
    </citation>
    <scope>NUCLEOTIDE SEQUENCE [LARGE SCALE GENOMIC DNA]</scope>
    <source>
        <strain evidence="2 3">UHCC 0370</strain>
    </source>
</reference>
<gene>
    <name evidence="2" type="ORF">VB774_05520</name>
</gene>
<name>A0ABU5TFN3_9CYAN</name>
<dbReference type="EMBL" id="JAYGIE010000016">
    <property type="protein sequence ID" value="MEA5477074.1"/>
    <property type="molecule type" value="Genomic_DNA"/>
</dbReference>
<comment type="caution">
    <text evidence="2">The sequence shown here is derived from an EMBL/GenBank/DDBJ whole genome shotgun (WGS) entry which is preliminary data.</text>
</comment>